<comment type="caution">
    <text evidence="6">The sequence shown here is derived from an EMBL/GenBank/DDBJ whole genome shotgun (WGS) entry which is preliminary data.</text>
</comment>
<keyword evidence="3" id="KW-0175">Coiled coil</keyword>
<feature type="compositionally biased region" description="Polar residues" evidence="4">
    <location>
        <begin position="1007"/>
        <end position="1022"/>
    </location>
</feature>
<feature type="compositionally biased region" description="Polar residues" evidence="4">
    <location>
        <begin position="440"/>
        <end position="453"/>
    </location>
</feature>
<organism evidence="6 7">
    <name type="scientific">Aspergillus heteromorphus CBS 117.55</name>
    <dbReference type="NCBI Taxonomy" id="1448321"/>
    <lineage>
        <taxon>Eukaryota</taxon>
        <taxon>Fungi</taxon>
        <taxon>Dikarya</taxon>
        <taxon>Ascomycota</taxon>
        <taxon>Pezizomycotina</taxon>
        <taxon>Eurotiomycetes</taxon>
        <taxon>Eurotiomycetidae</taxon>
        <taxon>Eurotiales</taxon>
        <taxon>Aspergillaceae</taxon>
        <taxon>Aspergillus</taxon>
        <taxon>Aspergillus subgen. Circumdati</taxon>
    </lineage>
</organism>
<feature type="domain" description="Peptidase S1" evidence="5">
    <location>
        <begin position="106"/>
        <end position="291"/>
    </location>
</feature>
<dbReference type="VEuPathDB" id="FungiDB:BO70DRAFT_422329"/>
<dbReference type="GeneID" id="37069796"/>
<feature type="region of interest" description="Disordered" evidence="4">
    <location>
        <begin position="329"/>
        <end position="407"/>
    </location>
</feature>
<dbReference type="InterPro" id="IPR033116">
    <property type="entry name" value="TRYPSIN_SER"/>
</dbReference>
<dbReference type="InterPro" id="IPR037221">
    <property type="entry name" value="H-type_lectin_dom_sf"/>
</dbReference>
<evidence type="ECO:0000313" key="6">
    <source>
        <dbReference type="EMBL" id="PWY86719.1"/>
    </source>
</evidence>
<dbReference type="InterPro" id="IPR001254">
    <property type="entry name" value="Trypsin_dom"/>
</dbReference>
<feature type="region of interest" description="Disordered" evidence="4">
    <location>
        <begin position="1001"/>
        <end position="1061"/>
    </location>
</feature>
<dbReference type="PANTHER" id="PTHR15462">
    <property type="entry name" value="SERINE PROTEASE"/>
    <property type="match status" value="1"/>
</dbReference>
<dbReference type="GO" id="GO:0006508">
    <property type="term" value="P:proteolysis"/>
    <property type="evidence" value="ECO:0007669"/>
    <property type="project" value="InterPro"/>
</dbReference>
<dbReference type="RefSeq" id="XP_025400951.1">
    <property type="nucleotide sequence ID" value="XM_025547559.1"/>
</dbReference>
<keyword evidence="2" id="KW-0732">Signal</keyword>
<feature type="region of interest" description="Disordered" evidence="4">
    <location>
        <begin position="1"/>
        <end position="29"/>
    </location>
</feature>
<dbReference type="EMBL" id="MSFL01000007">
    <property type="protein sequence ID" value="PWY86719.1"/>
    <property type="molecule type" value="Genomic_DNA"/>
</dbReference>
<keyword evidence="7" id="KW-1185">Reference proteome</keyword>
<protein>
    <recommendedName>
        <fullName evidence="5">Peptidase S1 domain-containing protein</fullName>
    </recommendedName>
</protein>
<dbReference type="STRING" id="1448321.A0A317WK66"/>
<feature type="compositionally biased region" description="Polar residues" evidence="4">
    <location>
        <begin position="385"/>
        <end position="406"/>
    </location>
</feature>
<evidence type="ECO:0000256" key="4">
    <source>
        <dbReference type="SAM" id="MobiDB-lite"/>
    </source>
</evidence>
<dbReference type="OrthoDB" id="3693942at2759"/>
<dbReference type="InterPro" id="IPR043504">
    <property type="entry name" value="Peptidase_S1_PA_chymotrypsin"/>
</dbReference>
<feature type="region of interest" description="Disordered" evidence="4">
    <location>
        <begin position="420"/>
        <end position="488"/>
    </location>
</feature>
<dbReference type="PROSITE" id="PS00135">
    <property type="entry name" value="TRYPSIN_SER"/>
    <property type="match status" value="1"/>
</dbReference>
<evidence type="ECO:0000256" key="2">
    <source>
        <dbReference type="ARBA" id="ARBA00022729"/>
    </source>
</evidence>
<proteinExistence type="inferred from homology"/>
<dbReference type="InterPro" id="IPR009003">
    <property type="entry name" value="Peptidase_S1_PA"/>
</dbReference>
<comment type="similarity">
    <text evidence="1">Belongs to the peptidase S1 family.</text>
</comment>
<gene>
    <name evidence="6" type="ORF">BO70DRAFT_422329</name>
</gene>
<dbReference type="Gene3D" id="2.40.10.10">
    <property type="entry name" value="Trypsin-like serine proteases"/>
    <property type="match status" value="2"/>
</dbReference>
<reference evidence="6 7" key="1">
    <citation type="submission" date="2016-12" db="EMBL/GenBank/DDBJ databases">
        <title>The genomes of Aspergillus section Nigri reveals drivers in fungal speciation.</title>
        <authorList>
            <consortium name="DOE Joint Genome Institute"/>
            <person name="Vesth T.C."/>
            <person name="Nybo J."/>
            <person name="Theobald S."/>
            <person name="Brandl J."/>
            <person name="Frisvad J.C."/>
            <person name="Nielsen K.F."/>
            <person name="Lyhne E.K."/>
            <person name="Kogle M.E."/>
            <person name="Kuo A."/>
            <person name="Riley R."/>
            <person name="Clum A."/>
            <person name="Nolan M."/>
            <person name="Lipzen A."/>
            <person name="Salamov A."/>
            <person name="Henrissat B."/>
            <person name="Wiebenga A."/>
            <person name="De Vries R.P."/>
            <person name="Grigoriev I.V."/>
            <person name="Mortensen U.H."/>
            <person name="Andersen M.R."/>
            <person name="Baker S.E."/>
        </authorList>
    </citation>
    <scope>NUCLEOTIDE SEQUENCE [LARGE SCALE GENOMIC DNA]</scope>
    <source>
        <strain evidence="6 7">CBS 117.55</strain>
    </source>
</reference>
<feature type="coiled-coil region" evidence="3">
    <location>
        <begin position="942"/>
        <end position="990"/>
    </location>
</feature>
<feature type="compositionally biased region" description="Basic and acidic residues" evidence="4">
    <location>
        <begin position="1025"/>
        <end position="1042"/>
    </location>
</feature>
<dbReference type="InterPro" id="IPR018114">
    <property type="entry name" value="TRYPSIN_HIS"/>
</dbReference>
<evidence type="ECO:0000256" key="3">
    <source>
        <dbReference type="SAM" id="Coils"/>
    </source>
</evidence>
<dbReference type="SUPFAM" id="SSF50494">
    <property type="entry name" value="Trypsin-like serine proteases"/>
    <property type="match status" value="1"/>
</dbReference>
<dbReference type="PANTHER" id="PTHR15462:SF8">
    <property type="entry name" value="SERINE PROTEASE"/>
    <property type="match status" value="1"/>
</dbReference>
<dbReference type="Gene3D" id="2.60.40.2080">
    <property type="match status" value="1"/>
</dbReference>
<name>A0A317WK66_9EURO</name>
<evidence type="ECO:0000259" key="5">
    <source>
        <dbReference type="Pfam" id="PF00089"/>
    </source>
</evidence>
<dbReference type="GO" id="GO:0004252">
    <property type="term" value="F:serine-type endopeptidase activity"/>
    <property type="evidence" value="ECO:0007669"/>
    <property type="project" value="InterPro"/>
</dbReference>
<dbReference type="Proteomes" id="UP000247233">
    <property type="component" value="Unassembled WGS sequence"/>
</dbReference>
<accession>A0A317WK66</accession>
<evidence type="ECO:0000256" key="1">
    <source>
        <dbReference type="ARBA" id="ARBA00007664"/>
    </source>
</evidence>
<dbReference type="Pfam" id="PF00089">
    <property type="entry name" value="Trypsin"/>
    <property type="match status" value="1"/>
</dbReference>
<evidence type="ECO:0000313" key="7">
    <source>
        <dbReference type="Proteomes" id="UP000247233"/>
    </source>
</evidence>
<dbReference type="PROSITE" id="PS00134">
    <property type="entry name" value="TRYPSIN_HIS"/>
    <property type="match status" value="1"/>
</dbReference>
<feature type="compositionally biased region" description="Basic and acidic residues" evidence="4">
    <location>
        <begin position="454"/>
        <end position="488"/>
    </location>
</feature>
<sequence length="1355" mass="149652">MPSLWDNPAPVSGNRSTNGTLQKDAEQNDPANGELVEDIYYINSLNQTVIAAWELQTPDQLKKDVLTKRPECLSVWGADRRVKVSPEHFQPHGKYRAICKLFMGFSRNEGHNYIATGWLIAKDVVVTAGHCLYDTRNGYLKSVKAYIGYQGPEEQALQRNSCQMRLGSIAVTPAEYIKTSHTVHDVGFIKLERPFDDVEPFLPQDTPRSASGVRLGVVGYPGDLHSGNEMYEHWDTTDIDLSTNGYLNYRIDTEAGESGSPVLRDMGSGKLVPIGIHTDGGHPNAGSAIGAFGNLFSDYTTALKIKQTQQLSPGAKRVAAPEVRGTRNLEYISLPGTKEARNRPSEASPQGKESSLDDTHKPAGNNRVTSLWAPDKRTEAAETIRTLQGTTSQAGSSRNDGGTSLWASDKRTEAARAIQALEGTGSSQPVKPASGRADSRTPSRIPSTAQAQDKTPDQTDDGARKRKEAAKTVRFLEHGPEHNDPDREATEQILTKIKQQIQYRGKFPLPNANLHFERLQKESLRHFEMCTQSPEKLPVGAYAKENGGETNEELLRQANENLDTENEIKTTFFVTFPPKLTGEAKEKLTEVVQNVRDWQCWMYGLSAAKVQQQINAGKLPADATGIAEAKRSQYKNMVFDYVMRACNWVTQTYDEVQTKSVSCTKIELHTTLLKTVLEGFHVPGKIMGTLHSALDSIANGMLTVAKENKEQTMQYFIMLTRFEYESALETAQPVIRVISFRTDASLSRFTLAKSKVESADFNFTFRQCQFDFNNALFSQIKHNLGESTRAAGLEVMKMNASMIELEVDSVFKESMASRPRATQKQSAPVGGGGDYDSIVKSISHITDQGFCAEDSAAAVSEILAAGPFDAAIATLIGSRLALPGHQALKDLSIESQEGAIARFPPYWQLLGSMIFKQLFSSNGIPLCQEAVIPPALLFHDAVKALEDQLRKKTAAMDVIEENNRSLQFALNEARKKAESQEESIAKMTNTISVLRDLSRVHPVAPDQGNNPQTEPQPSQDQTDPVPKEDEPAMQDGESKATEPSEPVDSKSPPQANEPHPLENSMSAKLERLSRQLLQHDPSLKTLATEDINLTSRIDCESSKTSISLEHTQSFDVELSAKPNMMLGITELEYEGPAPDIGLSITRCSTNSFTMTATGSIAIKALQTRWLAYATTSPHIRMSTASLTAENLAPKQPPRYTTTLTPPFSASAKIQSHLFIRAIRFKDGTVDPVKFQPQVTNPTTNKFEWTLPDIRKSLAELQLGYFALNTLGGEKVCMGYVLDSAVKDRHPVTFKEGMFTRAPKVFLALNAFESTREPVKRLRAEVVKVDRNGMEVVTARAGFEYVNYLWVAMQVD</sequence>
<dbReference type="InterPro" id="IPR050966">
    <property type="entry name" value="Glutamyl_endopeptidase"/>
</dbReference>